<evidence type="ECO:0000256" key="1">
    <source>
        <dbReference type="ARBA" id="ARBA00004377"/>
    </source>
</evidence>
<evidence type="ECO:0000256" key="6">
    <source>
        <dbReference type="ARBA" id="ARBA00022692"/>
    </source>
</evidence>
<keyword evidence="6 11" id="KW-0812">Transmembrane</keyword>
<evidence type="ECO:0000256" key="7">
    <source>
        <dbReference type="ARBA" id="ARBA00022989"/>
    </source>
</evidence>
<comment type="similarity">
    <text evidence="9">Belongs to the GSP H family.</text>
</comment>
<evidence type="ECO:0000313" key="13">
    <source>
        <dbReference type="EMBL" id="PAU81176.1"/>
    </source>
</evidence>
<evidence type="ECO:0000259" key="12">
    <source>
        <dbReference type="Pfam" id="PF12019"/>
    </source>
</evidence>
<dbReference type="InterPro" id="IPR002416">
    <property type="entry name" value="T2SS_protein-GspH"/>
</dbReference>
<dbReference type="Pfam" id="PF12019">
    <property type="entry name" value="GspH"/>
    <property type="match status" value="1"/>
</dbReference>
<evidence type="ECO:0000256" key="2">
    <source>
        <dbReference type="ARBA" id="ARBA00021549"/>
    </source>
</evidence>
<dbReference type="PRINTS" id="PR00885">
    <property type="entry name" value="BCTERIALGSPH"/>
</dbReference>
<dbReference type="PROSITE" id="PS00409">
    <property type="entry name" value="PROKAR_NTER_METHYL"/>
    <property type="match status" value="1"/>
</dbReference>
<dbReference type="GO" id="GO:0015628">
    <property type="term" value="P:protein secretion by the type II secretion system"/>
    <property type="evidence" value="ECO:0007669"/>
    <property type="project" value="InterPro"/>
</dbReference>
<keyword evidence="14" id="KW-1185">Reference proteome</keyword>
<proteinExistence type="inferred from homology"/>
<dbReference type="SUPFAM" id="SSF54523">
    <property type="entry name" value="Pili subunits"/>
    <property type="match status" value="1"/>
</dbReference>
<accession>A0A2A2F6W6</accession>
<evidence type="ECO:0000256" key="3">
    <source>
        <dbReference type="ARBA" id="ARBA00022475"/>
    </source>
</evidence>
<evidence type="ECO:0000256" key="10">
    <source>
        <dbReference type="ARBA" id="ARBA00030775"/>
    </source>
</evidence>
<dbReference type="Pfam" id="PF07963">
    <property type="entry name" value="N_methyl"/>
    <property type="match status" value="1"/>
</dbReference>
<gene>
    <name evidence="13" type="primary">gspH</name>
    <name evidence="13" type="ORF">CK501_06345</name>
</gene>
<dbReference type="NCBIfam" id="TIGR01708">
    <property type="entry name" value="typeII_sec_gspH"/>
    <property type="match status" value="1"/>
</dbReference>
<reference evidence="13 14" key="1">
    <citation type="submission" date="2017-08" db="EMBL/GenBank/DDBJ databases">
        <title>Halovibrio sewagensis sp. nov., isolated from wastewater of high salinity.</title>
        <authorList>
            <person name="Dong X."/>
            <person name="Zhang G."/>
        </authorList>
    </citation>
    <scope>NUCLEOTIDE SEQUENCE [LARGE SCALE GENOMIC DNA]</scope>
    <source>
        <strain evidence="13 14">YL5-2</strain>
    </source>
</reference>
<keyword evidence="8 11" id="KW-0472">Membrane</keyword>
<evidence type="ECO:0000256" key="9">
    <source>
        <dbReference type="ARBA" id="ARBA00025772"/>
    </source>
</evidence>
<dbReference type="GO" id="GO:0015627">
    <property type="term" value="C:type II protein secretion system complex"/>
    <property type="evidence" value="ECO:0007669"/>
    <property type="project" value="InterPro"/>
</dbReference>
<dbReference type="Gene3D" id="3.55.40.10">
    <property type="entry name" value="minor pseudopilin epsh domain"/>
    <property type="match status" value="1"/>
</dbReference>
<evidence type="ECO:0000256" key="11">
    <source>
        <dbReference type="SAM" id="Phobius"/>
    </source>
</evidence>
<organism evidence="13 14">
    <name type="scientific">Halovibrio salipaludis</name>
    <dbReference type="NCBI Taxonomy" id="2032626"/>
    <lineage>
        <taxon>Bacteria</taxon>
        <taxon>Pseudomonadati</taxon>
        <taxon>Pseudomonadota</taxon>
        <taxon>Gammaproteobacteria</taxon>
        <taxon>Oceanospirillales</taxon>
        <taxon>Halomonadaceae</taxon>
        <taxon>Halovibrio</taxon>
    </lineage>
</organism>
<dbReference type="GO" id="GO:0005886">
    <property type="term" value="C:plasma membrane"/>
    <property type="evidence" value="ECO:0007669"/>
    <property type="project" value="UniProtKB-SubCell"/>
</dbReference>
<evidence type="ECO:0000256" key="4">
    <source>
        <dbReference type="ARBA" id="ARBA00022481"/>
    </source>
</evidence>
<dbReference type="InterPro" id="IPR049875">
    <property type="entry name" value="TypeII_GspH"/>
</dbReference>
<dbReference type="NCBIfam" id="TIGR02532">
    <property type="entry name" value="IV_pilin_GFxxxE"/>
    <property type="match status" value="1"/>
</dbReference>
<keyword evidence="3" id="KW-1003">Cell membrane</keyword>
<keyword evidence="5" id="KW-0997">Cell inner membrane</keyword>
<dbReference type="InterPro" id="IPR045584">
    <property type="entry name" value="Pilin-like"/>
</dbReference>
<dbReference type="EMBL" id="NSKD01000002">
    <property type="protein sequence ID" value="PAU81176.1"/>
    <property type="molecule type" value="Genomic_DNA"/>
</dbReference>
<comment type="subcellular location">
    <subcellularLocation>
        <location evidence="1">Cell inner membrane</location>
        <topology evidence="1">Single-pass membrane protein</topology>
    </subcellularLocation>
</comment>
<feature type="domain" description="General secretion pathway GspH" evidence="12">
    <location>
        <begin position="59"/>
        <end position="162"/>
    </location>
</feature>
<comment type="caution">
    <text evidence="13">The sequence shown here is derived from an EMBL/GenBank/DDBJ whole genome shotgun (WGS) entry which is preliminary data.</text>
</comment>
<dbReference type="Proteomes" id="UP000218896">
    <property type="component" value="Unassembled WGS sequence"/>
</dbReference>
<dbReference type="InterPro" id="IPR022346">
    <property type="entry name" value="T2SS_GspH"/>
</dbReference>
<protein>
    <recommendedName>
        <fullName evidence="2">Type II secretion system protein H</fullName>
    </recommendedName>
    <alternativeName>
        <fullName evidence="10">General secretion pathway protein H</fullName>
    </alternativeName>
</protein>
<dbReference type="AlphaFoldDB" id="A0A2A2F6W6"/>
<name>A0A2A2F6W6_9GAMM</name>
<evidence type="ECO:0000313" key="14">
    <source>
        <dbReference type="Proteomes" id="UP000218896"/>
    </source>
</evidence>
<dbReference type="InterPro" id="IPR012902">
    <property type="entry name" value="N_methyl_site"/>
</dbReference>
<keyword evidence="7 11" id="KW-1133">Transmembrane helix</keyword>
<evidence type="ECO:0000256" key="8">
    <source>
        <dbReference type="ARBA" id="ARBA00023136"/>
    </source>
</evidence>
<evidence type="ECO:0000256" key="5">
    <source>
        <dbReference type="ARBA" id="ARBA00022519"/>
    </source>
</evidence>
<sequence>MRTSASGTWKSKPGMGRWRSSGFTLIELMVVLVVVGLLISLVGLSIGGGGERRELEEMTRSLYLRMQAASEQAVMTNREIGVRFGDDGYGFVQLDRDQAQWAPLPRGGLTGASIPEWVELELITDGGEADALETQEEDQPEPDLVFFSSGESTAFDLYLWWEGADDGSAQLLTSDGATGVEWLQPGDQDYRERL</sequence>
<feature type="transmembrane region" description="Helical" evidence="11">
    <location>
        <begin position="20"/>
        <end position="44"/>
    </location>
</feature>
<keyword evidence="4" id="KW-0488">Methylation</keyword>